<accession>A0A7J6S7N3</accession>
<evidence type="ECO:0000313" key="2">
    <source>
        <dbReference type="EMBL" id="KAF4728938.1"/>
    </source>
</evidence>
<proteinExistence type="predicted"/>
<evidence type="ECO:0000256" key="1">
    <source>
        <dbReference type="SAM" id="MobiDB-lite"/>
    </source>
</evidence>
<name>A0A7J6S7N3_PEROL</name>
<dbReference type="AlphaFoldDB" id="A0A7J6S7N3"/>
<comment type="caution">
    <text evidence="2">The sequence shown here is derived from an EMBL/GenBank/DDBJ whole genome shotgun (WGS) entry which is preliminary data.</text>
</comment>
<protein>
    <submittedName>
        <fullName evidence="2">Uncharacterized protein</fullName>
    </submittedName>
</protein>
<sequence length="99" mass="11324">AKIATALKGSFATKKKSSVEEESEDGVPFDDRNISIERIPKWMQGFVNHPVKKSMAERSQEAEFIRKCRERKSETKGVVNLLQEGYQAPILTQSQFDHR</sequence>
<feature type="region of interest" description="Disordered" evidence="1">
    <location>
        <begin position="1"/>
        <end position="27"/>
    </location>
</feature>
<gene>
    <name evidence="2" type="ORF">FOZ62_018929</name>
</gene>
<evidence type="ECO:0000313" key="3">
    <source>
        <dbReference type="Proteomes" id="UP000574390"/>
    </source>
</evidence>
<feature type="non-terminal residue" evidence="2">
    <location>
        <position position="1"/>
    </location>
</feature>
<dbReference type="EMBL" id="JABANM010016747">
    <property type="protein sequence ID" value="KAF4728938.1"/>
    <property type="molecule type" value="Genomic_DNA"/>
</dbReference>
<reference evidence="2 3" key="1">
    <citation type="submission" date="2020-04" db="EMBL/GenBank/DDBJ databases">
        <title>Perkinsus olseni comparative genomics.</title>
        <authorList>
            <person name="Bogema D.R."/>
        </authorList>
    </citation>
    <scope>NUCLEOTIDE SEQUENCE [LARGE SCALE GENOMIC DNA]</scope>
    <source>
        <strain evidence="2">ATCC PRA-205</strain>
    </source>
</reference>
<dbReference type="Proteomes" id="UP000574390">
    <property type="component" value="Unassembled WGS sequence"/>
</dbReference>
<organism evidence="2 3">
    <name type="scientific">Perkinsus olseni</name>
    <name type="common">Perkinsus atlanticus</name>
    <dbReference type="NCBI Taxonomy" id="32597"/>
    <lineage>
        <taxon>Eukaryota</taxon>
        <taxon>Sar</taxon>
        <taxon>Alveolata</taxon>
        <taxon>Perkinsozoa</taxon>
        <taxon>Perkinsea</taxon>
        <taxon>Perkinsida</taxon>
        <taxon>Perkinsidae</taxon>
        <taxon>Perkinsus</taxon>
    </lineage>
</organism>